<evidence type="ECO:0008006" key="4">
    <source>
        <dbReference type="Google" id="ProtNLM"/>
    </source>
</evidence>
<keyword evidence="1" id="KW-1133">Transmembrane helix</keyword>
<keyword evidence="1" id="KW-0472">Membrane</keyword>
<accession>A0ABX4J343</accession>
<dbReference type="EMBL" id="NWSL01000026">
    <property type="protein sequence ID" value="PDS48513.1"/>
    <property type="molecule type" value="Genomic_DNA"/>
</dbReference>
<sequence>MSRGGERAVAEDEWKPETSVRTVLHALFGARRLSMKRLLAMLLAVILGVFAVCFRNIMQSLPQWAL</sequence>
<evidence type="ECO:0000313" key="2">
    <source>
        <dbReference type="EMBL" id="PDS48513.1"/>
    </source>
</evidence>
<evidence type="ECO:0000256" key="1">
    <source>
        <dbReference type="SAM" id="Phobius"/>
    </source>
</evidence>
<keyword evidence="3" id="KW-1185">Reference proteome</keyword>
<protein>
    <recommendedName>
        <fullName evidence="4">ABC transporter permease</fullName>
    </recommendedName>
</protein>
<keyword evidence="1" id="KW-0812">Transmembrane</keyword>
<organism evidence="2 3">
    <name type="scientific">Rhizobium anhuiense</name>
    <dbReference type="NCBI Taxonomy" id="1184720"/>
    <lineage>
        <taxon>Bacteria</taxon>
        <taxon>Pseudomonadati</taxon>
        <taxon>Pseudomonadota</taxon>
        <taxon>Alphaproteobacteria</taxon>
        <taxon>Hyphomicrobiales</taxon>
        <taxon>Rhizobiaceae</taxon>
        <taxon>Rhizobium/Agrobacterium group</taxon>
        <taxon>Rhizobium</taxon>
    </lineage>
</organism>
<feature type="transmembrane region" description="Helical" evidence="1">
    <location>
        <begin position="38"/>
        <end position="58"/>
    </location>
</feature>
<name>A0ABX4J343_9HYPH</name>
<dbReference type="Proteomes" id="UP000219972">
    <property type="component" value="Unassembled WGS sequence"/>
</dbReference>
<reference evidence="2 3" key="1">
    <citation type="submission" date="2017-09" db="EMBL/GenBank/DDBJ databases">
        <title>Comparative genomics of rhizobia isolated from Phaseolus vulgaris in China.</title>
        <authorList>
            <person name="Tong W."/>
        </authorList>
    </citation>
    <scope>NUCLEOTIDE SEQUENCE [LARGE SCALE GENOMIC DNA]</scope>
    <source>
        <strain evidence="2 3">Y27</strain>
    </source>
</reference>
<comment type="caution">
    <text evidence="2">The sequence shown here is derived from an EMBL/GenBank/DDBJ whole genome shotgun (WGS) entry which is preliminary data.</text>
</comment>
<evidence type="ECO:0000313" key="3">
    <source>
        <dbReference type="Proteomes" id="UP000219972"/>
    </source>
</evidence>
<gene>
    <name evidence="2" type="ORF">CO662_28910</name>
</gene>
<proteinExistence type="predicted"/>